<name>A0A937XFH6_UNCEI</name>
<organism evidence="3 4">
    <name type="scientific">Eiseniibacteriota bacterium</name>
    <dbReference type="NCBI Taxonomy" id="2212470"/>
    <lineage>
        <taxon>Bacteria</taxon>
        <taxon>Candidatus Eiseniibacteriota</taxon>
    </lineage>
</organism>
<dbReference type="InterPro" id="IPR022742">
    <property type="entry name" value="Hydrolase_4"/>
</dbReference>
<comment type="caution">
    <text evidence="3">The sequence shown here is derived from an EMBL/GenBank/DDBJ whole genome shotgun (WGS) entry which is preliminary data.</text>
</comment>
<dbReference type="EMBL" id="VGIY01000556">
    <property type="protein sequence ID" value="MBM3318943.1"/>
    <property type="molecule type" value="Genomic_DNA"/>
</dbReference>
<proteinExistence type="predicted"/>
<dbReference type="PROSITE" id="PS00708">
    <property type="entry name" value="PRO_ENDOPEP_SER"/>
    <property type="match status" value="1"/>
</dbReference>
<evidence type="ECO:0000256" key="1">
    <source>
        <dbReference type="ARBA" id="ARBA00022801"/>
    </source>
</evidence>
<dbReference type="PANTHER" id="PTHR43265">
    <property type="entry name" value="ESTERASE ESTD"/>
    <property type="match status" value="1"/>
</dbReference>
<dbReference type="Gene3D" id="3.40.50.1820">
    <property type="entry name" value="alpha/beta hydrolase"/>
    <property type="match status" value="1"/>
</dbReference>
<evidence type="ECO:0000259" key="2">
    <source>
        <dbReference type="Pfam" id="PF12146"/>
    </source>
</evidence>
<dbReference type="Pfam" id="PF12146">
    <property type="entry name" value="Hydrolase_4"/>
    <property type="match status" value="1"/>
</dbReference>
<protein>
    <submittedName>
        <fullName evidence="3">Alpha/beta fold hydrolase</fullName>
    </submittedName>
</protein>
<feature type="domain" description="Serine aminopeptidase S33" evidence="2">
    <location>
        <begin position="1"/>
        <end position="91"/>
    </location>
</feature>
<dbReference type="SUPFAM" id="SSF53474">
    <property type="entry name" value="alpha/beta-Hydrolases"/>
    <property type="match status" value="1"/>
</dbReference>
<evidence type="ECO:0000313" key="4">
    <source>
        <dbReference type="Proteomes" id="UP000748308"/>
    </source>
</evidence>
<reference evidence="3" key="1">
    <citation type="submission" date="2019-03" db="EMBL/GenBank/DDBJ databases">
        <title>Lake Tanganyika Metagenome-Assembled Genomes (MAGs).</title>
        <authorList>
            <person name="Tran P."/>
        </authorList>
    </citation>
    <scope>NUCLEOTIDE SEQUENCE</scope>
    <source>
        <strain evidence="3">M_DeepCast_400m_m2_100</strain>
    </source>
</reference>
<sequence length="276" mass="29237">AGIAVLRMDDRGVGGSTGRLGRSTLEDLAGDANAAARLLRRRPEIDPARVGLLGQSQGGLVAILAAQGSDSVAFVVLLASPGVSGVELMVRQTEMLAAAAGDGPADIRRKAKSQEGIMKLVAAGADSAALHAELRKALRAEAMATGEGRLPADADLEARIRSELRTLRSPIYVSLVASDPRPALKELRTPVLALGGDLDQQVDPQQNLPEIRRALELAGNEDVTTHSFPGLNHLFQRAQTGGVEAYGRIEQTMDPAVLKKVREWIRARFGRPGVAR</sequence>
<dbReference type="AlphaFoldDB" id="A0A937XFH6"/>
<feature type="non-terminal residue" evidence="3">
    <location>
        <position position="1"/>
    </location>
</feature>
<evidence type="ECO:0000313" key="3">
    <source>
        <dbReference type="EMBL" id="MBM3318943.1"/>
    </source>
</evidence>
<dbReference type="InterPro" id="IPR029058">
    <property type="entry name" value="AB_hydrolase_fold"/>
</dbReference>
<dbReference type="GO" id="GO:0052689">
    <property type="term" value="F:carboxylic ester hydrolase activity"/>
    <property type="evidence" value="ECO:0007669"/>
    <property type="project" value="TreeGrafter"/>
</dbReference>
<dbReference type="InterPro" id="IPR002471">
    <property type="entry name" value="Pept_S9_AS"/>
</dbReference>
<accession>A0A937XFH6</accession>
<gene>
    <name evidence="3" type="ORF">FJY75_13930</name>
</gene>
<dbReference type="PANTHER" id="PTHR43265:SF1">
    <property type="entry name" value="ESTERASE ESTD"/>
    <property type="match status" value="1"/>
</dbReference>
<dbReference type="GO" id="GO:0006508">
    <property type="term" value="P:proteolysis"/>
    <property type="evidence" value="ECO:0007669"/>
    <property type="project" value="InterPro"/>
</dbReference>
<dbReference type="Proteomes" id="UP000748308">
    <property type="component" value="Unassembled WGS sequence"/>
</dbReference>
<keyword evidence="1 3" id="KW-0378">Hydrolase</keyword>
<dbReference type="GO" id="GO:0004252">
    <property type="term" value="F:serine-type endopeptidase activity"/>
    <property type="evidence" value="ECO:0007669"/>
    <property type="project" value="InterPro"/>
</dbReference>
<dbReference type="InterPro" id="IPR053145">
    <property type="entry name" value="AB_hydrolase_Est10"/>
</dbReference>